<keyword evidence="3" id="KW-1185">Reference proteome</keyword>
<proteinExistence type="predicted"/>
<evidence type="ECO:0008006" key="4">
    <source>
        <dbReference type="Google" id="ProtNLM"/>
    </source>
</evidence>
<evidence type="ECO:0000313" key="3">
    <source>
        <dbReference type="Proteomes" id="UP001625389"/>
    </source>
</evidence>
<feature type="transmembrane region" description="Helical" evidence="1">
    <location>
        <begin position="29"/>
        <end position="46"/>
    </location>
</feature>
<evidence type="ECO:0000313" key="2">
    <source>
        <dbReference type="EMBL" id="MFL2028418.1"/>
    </source>
</evidence>
<keyword evidence="1" id="KW-0472">Membrane</keyword>
<gene>
    <name evidence="2" type="ORF">ACEN34_02180</name>
</gene>
<keyword evidence="1" id="KW-0812">Transmembrane</keyword>
<dbReference type="RefSeq" id="WP_407136863.1">
    <property type="nucleotide sequence ID" value="NZ_JBGQPK010000004.1"/>
</dbReference>
<dbReference type="Proteomes" id="UP001625389">
    <property type="component" value="Unassembled WGS sequence"/>
</dbReference>
<protein>
    <recommendedName>
        <fullName evidence="4">Holin</fullName>
    </recommendedName>
</protein>
<sequence>MANVILWTLLTWLGANLLGTFYTDHFSRLKPLVWINTVVVVAELFLQHVTFVKITNPNWLAASTWLTVAVVILQLYLGYHRKDVSE</sequence>
<reference evidence="2 3" key="1">
    <citation type="submission" date="2024-08" db="EMBL/GenBank/DDBJ databases">
        <authorList>
            <person name="Arias E."/>
        </authorList>
    </citation>
    <scope>NUCLEOTIDE SEQUENCE [LARGE SCALE GENOMIC DNA]</scope>
    <source>
        <strain evidence="2 3">FAM 25317</strain>
    </source>
</reference>
<keyword evidence="1" id="KW-1133">Transmembrane helix</keyword>
<accession>A0ABW8U9R1</accession>
<comment type="caution">
    <text evidence="2">The sequence shown here is derived from an EMBL/GenBank/DDBJ whole genome shotgun (WGS) entry which is preliminary data.</text>
</comment>
<organism evidence="2 3">
    <name type="scientific">Loigolactobacillus zhaoyuanensis</name>
    <dbReference type="NCBI Taxonomy" id="2486017"/>
    <lineage>
        <taxon>Bacteria</taxon>
        <taxon>Bacillati</taxon>
        <taxon>Bacillota</taxon>
        <taxon>Bacilli</taxon>
        <taxon>Lactobacillales</taxon>
        <taxon>Lactobacillaceae</taxon>
        <taxon>Loigolactobacillus</taxon>
    </lineage>
</organism>
<name>A0ABW8U9R1_9LACO</name>
<feature type="transmembrane region" description="Helical" evidence="1">
    <location>
        <begin position="58"/>
        <end position="77"/>
    </location>
</feature>
<evidence type="ECO:0000256" key="1">
    <source>
        <dbReference type="SAM" id="Phobius"/>
    </source>
</evidence>
<dbReference type="EMBL" id="JBGQPK010000004">
    <property type="protein sequence ID" value="MFL2028418.1"/>
    <property type="molecule type" value="Genomic_DNA"/>
</dbReference>